<name>A0AC11E5T5_SHEEP</name>
<protein>
    <submittedName>
        <fullName evidence="1">Ankyrin repeat domain 31</fullName>
    </submittedName>
</protein>
<dbReference type="Ensembl" id="ENSOART00020047579.1">
    <property type="protein sequence ID" value="ENSOARP00020051770.1"/>
    <property type="gene ID" value="ENSOARG00020020636.2"/>
</dbReference>
<organism evidence="1">
    <name type="scientific">Ovis aries</name>
    <name type="common">Sheep</name>
    <dbReference type="NCBI Taxonomy" id="9940"/>
    <lineage>
        <taxon>Eukaryota</taxon>
        <taxon>Metazoa</taxon>
        <taxon>Chordata</taxon>
        <taxon>Craniata</taxon>
        <taxon>Vertebrata</taxon>
        <taxon>Euteleostomi</taxon>
        <taxon>Mammalia</taxon>
        <taxon>Eutheria</taxon>
        <taxon>Laurasiatheria</taxon>
        <taxon>Artiodactyla</taxon>
        <taxon>Ruminantia</taxon>
        <taxon>Pecora</taxon>
        <taxon>Bovidae</taxon>
        <taxon>Caprinae</taxon>
        <taxon>Ovis</taxon>
    </lineage>
</organism>
<evidence type="ECO:0000313" key="1">
    <source>
        <dbReference type="Ensembl" id="ENSOARP00020051770.1"/>
    </source>
</evidence>
<reference evidence="1" key="3">
    <citation type="submission" date="2025-09" db="UniProtKB">
        <authorList>
            <consortium name="Ensembl"/>
        </authorList>
    </citation>
    <scope>IDENTIFICATION</scope>
</reference>
<accession>A0AC11E5T5</accession>
<proteinExistence type="predicted"/>
<gene>
    <name evidence="1" type="primary">ANKRD31</name>
</gene>
<sequence length="1960" mass="220147">MEELEKEHKKDSECDVEMEEGSQAADWDSDETVVEGSVTESDPEEEALPWRRLLFNQDTSLRSEFSLHPSKGASSPEIQVRFRFREDPQEQMSINQTMLILIEDTVLQQPQNEMEQNGALLQKSHPVFTVSFPQAELSLNHRSSLGPEAENPEVLTHPEKELSRDRDSPEISLLSNTSIKEFDTFPVKEKSLIEPEKEPCEEGALTMTSEENKDEESSLETFVSALERILTSPEISQEERLLRIMNDFEPRELVNPLSNSSGSISIPLTCHRDFLEDPKDDALPVEVSTALDTLSEAKVEPICHRKEGGMRLSAGNECSGVEPSVSQTGEDCTQIAEVDFETLCSTPPFERDSKLAELQDKHLPVQQISSLEDPNPFELQILVHQHVTSCDPINNKRNSYLENNSDQDPPHVLRRSSRLKVVREVKPTDDMNKMPEKILPKILGCEDQTNNSSSTENFRMQNPALKIEGKGKTVPSSRLKNGEQIKKNRKPAEKMKMNKVTRANINRRNIFGENLLYKAAVHNDTGLVHHYIKKGGNVNQPSYAGWTALHEASLGGFYQTVSELLKGGADVNISGMYQITPLHDAVINGHYQVAELLLLNGADPLFRNDNGKCALDEAKDSRMMRLLERFVPKHQNHLTSAQKNSLDPSDGEEAHQHKKPKFSSKNHSGFVCDENSNRQKPEHVEVNKGSRKSLFINTDIYERYQKDSPNMRIGKSKQKQSVLNQAHSIGFRKDNLRSAEDPSTSVSKDKGRRNAQHKRTQVDDTSQESSPRKTVAVSSSRRRSRSVTRQQQALQILDDLPEKSCKPFSQALSGLKNGLCNDVETCSILRETHTQSLDLSDSQEIQCMEVESTDQPEAVSLLGLSLHEKTKLLPVTTDQQPHTLQDQEHVSPYKSHEHSNSSQKDESLKWEKISPSFIKENFNNDDHGDSCASEETVISKKVISSSGGKNHDNYKENKTNREEMDFQQFLPSQDHFPQENELKADSLTILPQQEAVRFSNSDDIIVSEHVPDYEQCLYGTSFDHSHGSPEHTPLACIGTLSTQEASELTSHEKLIKNPQDYSPSTLTPLMNQTDRHIVEKVNREGDTKRNYTDTGRETSPSNRPSSRGVPSQVMETTEVEKRRQESKAIQNTGFHSTDNEELSNISQLSQREEREISHKPGEEFVNGDENGVRNCKEKKEKPDSEIHMPTNIQSHKKIQNFRKRKTVSKATCSQERKTSGIDERNATGESQLHLAARRGHLSLVKALIESGADVNLKDNAGWTPLHKAASNEWSDVELLKATANVNCENVDGILPLHDAVANNHLKLVTPSRPFQRVKTEKYAAEMQLQHGANPNQKDEKQKTALDEADDENMKELLKSYGAVETDSRDESDAVVTVKTPDVRARRRKQCICDDSKTVDRPSISHQDKTEENLSMHQTISAILQDIEEKQENLLEFEIRTPEDAEQYAGKMLEIKEVMDNVLAKQKAERDDLAKKYRVSIESFKHGVLREQLANLAARQKSLLLVAKKQKKISQKFHTYKNATSLSGLSFRKLPSSSETSNEKDRQECISMENSMQPQSGSLSPVSLVCKGTQETQLSQEVWHDNQRTHTCLNSKTVRREEFSGSELNSKQNTNDCTLDRLSNSRHSDGTNQIKLQSQSVTFIAEAEYSPKENDLTGSTAEGHVSFSPSAVTGTLKISATTSVSAHHDAHPSSVICDQGPSDCDPKEGNRKTAPHRAPGGTSESLAQQGVDVFGSDMGQPLKPYLKKSALTVPHANDTQSSSSSGSGYQHTVKKPSNYNTTAKKKCLQIKDLILLGRLNPGNNILEFKTQEATHKASVLLSGKIKVENGQIYQNPVTWLKDLLGGDSYVTWNYAWSKITYQGKELLKYVSEELPMPPDPNLVPQQHQPHLPELHAFRSKSRGEEPGGDSLLEGTSKESMQSIPHYLQIKEILLSSDQEFLPCHIMDEHWKFYAECEELTF</sequence>
<reference evidence="1" key="2">
    <citation type="submission" date="2025-08" db="UniProtKB">
        <authorList>
            <consortium name="Ensembl"/>
        </authorList>
    </citation>
    <scope>IDENTIFICATION</scope>
</reference>
<reference evidence="1" key="1">
    <citation type="submission" date="2020-11" db="EMBL/GenBank/DDBJ databases">
        <authorList>
            <person name="Davenport K.M."/>
            <person name="Bickhart D.M."/>
            <person name="Smith T.P.L."/>
            <person name="Murdoch B.M."/>
            <person name="Rosen B.D."/>
        </authorList>
    </citation>
    <scope>NUCLEOTIDE SEQUENCE [LARGE SCALE GENOMIC DNA]</scope>
    <source>
        <strain evidence="1">OAR_USU_Benz2616</strain>
    </source>
</reference>